<reference evidence="3" key="3">
    <citation type="submission" date="2015-04" db="EMBL/GenBank/DDBJ databases">
        <authorList>
            <consortium name="FlyBase"/>
        </authorList>
    </citation>
    <scope>NUCLEOTIDE SEQUENCE</scope>
    <source>
        <strain evidence="3">W501</strain>
    </source>
</reference>
<name>A0A0J9RFQ0_DROSI</name>
<accession>A0A0J9RFQ0</accession>
<dbReference type="EMBL" id="CM002911">
    <property type="protein sequence ID" value="KMY94746.1"/>
    <property type="molecule type" value="Genomic_DNA"/>
</dbReference>
<dbReference type="KEGG" id="dsi:Dsimw501_GD11333"/>
<evidence type="ECO:0000259" key="2">
    <source>
        <dbReference type="Pfam" id="PF05267"/>
    </source>
</evidence>
<protein>
    <recommendedName>
        <fullName evidence="2">Protein TsetseEP domain-containing protein</fullName>
    </recommendedName>
</protein>
<sequence>MVTSAMKTAIILLLALRACAAEPPPRTLNSLCSYLDDGKETVSSLGNTKKCFARYLPELESEGATWSQGYNACQKCTITERLSLLTDATGAQEEIREAALGISSFIDQCLALTESLDFFNCFAKMAKLQLANVYSISFNATEQALILNKKLSRIELEHYRCTNQTEQNYVKGTDTIFRSLDQCLQLNDTH</sequence>
<dbReference type="AlphaFoldDB" id="A0A0J9RFQ0"/>
<feature type="signal peptide" evidence="1">
    <location>
        <begin position="1"/>
        <end position="21"/>
    </location>
</feature>
<feature type="domain" description="Protein TsetseEP" evidence="2">
    <location>
        <begin position="48"/>
        <end position="166"/>
    </location>
</feature>
<dbReference type="Pfam" id="PF05267">
    <property type="entry name" value="DUF725"/>
    <property type="match status" value="1"/>
</dbReference>
<proteinExistence type="predicted"/>
<reference evidence="3" key="2">
    <citation type="submission" date="2014-06" db="EMBL/GenBank/DDBJ databases">
        <authorList>
            <person name="Hu T."/>
            <person name="Eisen M.B."/>
            <person name="Thornton K.R."/>
            <person name="Andolfatto P."/>
        </authorList>
    </citation>
    <scope>NUCLEOTIDE SEQUENCE</scope>
    <source>
        <strain evidence="3">W501</strain>
    </source>
</reference>
<evidence type="ECO:0000256" key="1">
    <source>
        <dbReference type="SAM" id="SignalP"/>
    </source>
</evidence>
<reference evidence="3" key="1">
    <citation type="journal article" date="2013" name="Genome Res.">
        <title>A second-generation assembly of the Drosophila simulans genome provides new insights into patterns of lineage-specific divergence.</title>
        <authorList>
            <person name="Hu T.T."/>
            <person name="Eisen M.B."/>
            <person name="Thornton K.R."/>
            <person name="Andolfatto P."/>
        </authorList>
    </citation>
    <scope>NUCLEOTIDE SEQUENCE [LARGE SCALE GENOMIC DNA]</scope>
    <source>
        <strain evidence="3">W501</strain>
    </source>
</reference>
<organism evidence="3">
    <name type="scientific">Drosophila simulans</name>
    <name type="common">Fruit fly</name>
    <dbReference type="NCBI Taxonomy" id="7240"/>
    <lineage>
        <taxon>Eukaryota</taxon>
        <taxon>Metazoa</taxon>
        <taxon>Ecdysozoa</taxon>
        <taxon>Arthropoda</taxon>
        <taxon>Hexapoda</taxon>
        <taxon>Insecta</taxon>
        <taxon>Pterygota</taxon>
        <taxon>Neoptera</taxon>
        <taxon>Endopterygota</taxon>
        <taxon>Diptera</taxon>
        <taxon>Brachycera</taxon>
        <taxon>Muscomorpha</taxon>
        <taxon>Ephydroidea</taxon>
        <taxon>Drosophilidae</taxon>
        <taxon>Drosophila</taxon>
        <taxon>Sophophora</taxon>
    </lineage>
</organism>
<gene>
    <name evidence="3" type="primary">Dsim\GD11333</name>
    <name evidence="3" type="ORF">Dsimw501_GD11333</name>
</gene>
<dbReference type="OrthoDB" id="8058973at2759"/>
<feature type="chain" id="PRO_5005321367" description="Protein TsetseEP domain-containing protein" evidence="1">
    <location>
        <begin position="22"/>
        <end position="190"/>
    </location>
</feature>
<keyword evidence="1" id="KW-0732">Signal</keyword>
<dbReference type="Bgee" id="FBgn0183082">
    <property type="expression patterns" value="Expressed in embryo and 1 other cell type or tissue"/>
</dbReference>
<dbReference type="InterPro" id="IPR007931">
    <property type="entry name" value="TsetseEP"/>
</dbReference>
<evidence type="ECO:0000313" key="3">
    <source>
        <dbReference type="EMBL" id="KMY94746.1"/>
    </source>
</evidence>
<dbReference type="Proteomes" id="UP000035880">
    <property type="component" value="Chromosome 2R"/>
</dbReference>